<dbReference type="Proteomes" id="UP000694680">
    <property type="component" value="Chromosome 14"/>
</dbReference>
<protein>
    <submittedName>
        <fullName evidence="1">Uncharacterized protein</fullName>
    </submittedName>
</protein>
<name>A0A8C5ND04_GOUWI</name>
<reference evidence="1" key="3">
    <citation type="submission" date="2025-09" db="UniProtKB">
        <authorList>
            <consortium name="Ensembl"/>
        </authorList>
    </citation>
    <scope>IDENTIFICATION</scope>
</reference>
<dbReference type="Ensembl" id="ENSGWIT00000050126.1">
    <property type="protein sequence ID" value="ENSGWIP00000046309.1"/>
    <property type="gene ID" value="ENSGWIG00000022882.1"/>
</dbReference>
<evidence type="ECO:0000313" key="1">
    <source>
        <dbReference type="Ensembl" id="ENSGWIP00000046309.1"/>
    </source>
</evidence>
<accession>A0A8C5ND04</accession>
<reference evidence="1" key="1">
    <citation type="submission" date="2020-06" db="EMBL/GenBank/DDBJ databases">
        <authorList>
            <consortium name="Wellcome Sanger Institute Data Sharing"/>
        </authorList>
    </citation>
    <scope>NUCLEOTIDE SEQUENCE [LARGE SCALE GENOMIC DNA]</scope>
</reference>
<dbReference type="AlphaFoldDB" id="A0A8C5ND04"/>
<reference evidence="1" key="2">
    <citation type="submission" date="2025-08" db="UniProtKB">
        <authorList>
            <consortium name="Ensembl"/>
        </authorList>
    </citation>
    <scope>IDENTIFICATION</scope>
</reference>
<evidence type="ECO:0000313" key="2">
    <source>
        <dbReference type="Proteomes" id="UP000694680"/>
    </source>
</evidence>
<keyword evidence="2" id="KW-1185">Reference proteome</keyword>
<sequence length="86" mass="9354">LRSLLFTALINPLHCVDRNSGMGCYHGKFTPLTAEPPARLCHQTAEDGKRQQPPLSAAHAQEAELGAGNIQYPLPLTCSCFNLHTI</sequence>
<proteinExistence type="predicted"/>
<organism evidence="1 2">
    <name type="scientific">Gouania willdenowi</name>
    <name type="common">Blunt-snouted clingfish</name>
    <name type="synonym">Lepadogaster willdenowi</name>
    <dbReference type="NCBI Taxonomy" id="441366"/>
    <lineage>
        <taxon>Eukaryota</taxon>
        <taxon>Metazoa</taxon>
        <taxon>Chordata</taxon>
        <taxon>Craniata</taxon>
        <taxon>Vertebrata</taxon>
        <taxon>Euteleostomi</taxon>
        <taxon>Actinopterygii</taxon>
        <taxon>Neopterygii</taxon>
        <taxon>Teleostei</taxon>
        <taxon>Neoteleostei</taxon>
        <taxon>Acanthomorphata</taxon>
        <taxon>Ovalentaria</taxon>
        <taxon>Blenniimorphae</taxon>
        <taxon>Blenniiformes</taxon>
        <taxon>Gobiesocoidei</taxon>
        <taxon>Gobiesocidae</taxon>
        <taxon>Gobiesocinae</taxon>
        <taxon>Gouania</taxon>
    </lineage>
</organism>